<sequence>MKKTMTMKGSLALGCALATGAHAAVIDIDGRLADSNEASDLEWGDNSGRSDSGGSTPIGSNRPAPVVDSDGTVNLTVAANIQDWRTPTSSDPYEAGEEWNVRSSSNATTAQGAFTNNAFFSITLDSTALGGSLFDWDSVSVSLWRNGTGADTDFQLAIDADGNGFTVDDLVGTVSNPGAGIGGATTISFAGGELPQGVTTGEVRLYTWGQGSISGNIHLYDVVAEYTVVPEPSSALLFGLGGLFLVWRKRG</sequence>
<feature type="compositionally biased region" description="Low complexity" evidence="1">
    <location>
        <begin position="44"/>
        <end position="55"/>
    </location>
</feature>
<keyword evidence="2" id="KW-0732">Signal</keyword>
<evidence type="ECO:0000313" key="5">
    <source>
        <dbReference type="Proteomes" id="UP000604083"/>
    </source>
</evidence>
<evidence type="ECO:0000256" key="1">
    <source>
        <dbReference type="SAM" id="MobiDB-lite"/>
    </source>
</evidence>
<evidence type="ECO:0000259" key="3">
    <source>
        <dbReference type="Pfam" id="PF07589"/>
    </source>
</evidence>
<feature type="signal peptide" evidence="2">
    <location>
        <begin position="1"/>
        <end position="23"/>
    </location>
</feature>
<proteinExistence type="predicted"/>
<protein>
    <submittedName>
        <fullName evidence="4">PEP-CTERM sorting domain-containing protein</fullName>
    </submittedName>
</protein>
<dbReference type="Pfam" id="PF07589">
    <property type="entry name" value="PEP-CTERM"/>
    <property type="match status" value="1"/>
</dbReference>
<dbReference type="AlphaFoldDB" id="A0A934VLN3"/>
<dbReference type="Proteomes" id="UP000604083">
    <property type="component" value="Unassembled WGS sequence"/>
</dbReference>
<keyword evidence="5" id="KW-1185">Reference proteome</keyword>
<feature type="chain" id="PRO_5036864292" evidence="2">
    <location>
        <begin position="24"/>
        <end position="251"/>
    </location>
</feature>
<evidence type="ECO:0000313" key="4">
    <source>
        <dbReference type="EMBL" id="MBK1833281.1"/>
    </source>
</evidence>
<name>A0A934VLN3_9BACT</name>
<reference evidence="4" key="1">
    <citation type="submission" date="2021-01" db="EMBL/GenBank/DDBJ databases">
        <title>Modified the classification status of verrucomicrobia.</title>
        <authorList>
            <person name="Feng X."/>
        </authorList>
    </citation>
    <scope>NUCLEOTIDE SEQUENCE</scope>
    <source>
        <strain evidence="4">KCTC 12986</strain>
    </source>
</reference>
<dbReference type="InterPro" id="IPR013424">
    <property type="entry name" value="Ice-binding_C"/>
</dbReference>
<feature type="region of interest" description="Disordered" evidence="1">
    <location>
        <begin position="39"/>
        <end position="70"/>
    </location>
</feature>
<organism evidence="4 5">
    <name type="scientific">Roseibacillus ishigakijimensis</name>
    <dbReference type="NCBI Taxonomy" id="454146"/>
    <lineage>
        <taxon>Bacteria</taxon>
        <taxon>Pseudomonadati</taxon>
        <taxon>Verrucomicrobiota</taxon>
        <taxon>Verrucomicrobiia</taxon>
        <taxon>Verrucomicrobiales</taxon>
        <taxon>Verrucomicrobiaceae</taxon>
        <taxon>Roseibacillus</taxon>
    </lineage>
</organism>
<evidence type="ECO:0000256" key="2">
    <source>
        <dbReference type="SAM" id="SignalP"/>
    </source>
</evidence>
<dbReference type="RefSeq" id="WP_200390714.1">
    <property type="nucleotide sequence ID" value="NZ_JAENIO010000007.1"/>
</dbReference>
<comment type="caution">
    <text evidence="4">The sequence shown here is derived from an EMBL/GenBank/DDBJ whole genome shotgun (WGS) entry which is preliminary data.</text>
</comment>
<gene>
    <name evidence="4" type="ORF">JIN78_04340</name>
</gene>
<dbReference type="NCBIfam" id="TIGR02595">
    <property type="entry name" value="PEP_CTERM"/>
    <property type="match status" value="1"/>
</dbReference>
<accession>A0A934VLN3</accession>
<dbReference type="EMBL" id="JAENIO010000007">
    <property type="protein sequence ID" value="MBK1833281.1"/>
    <property type="molecule type" value="Genomic_DNA"/>
</dbReference>
<feature type="domain" description="Ice-binding protein C-terminal" evidence="3">
    <location>
        <begin position="229"/>
        <end position="250"/>
    </location>
</feature>